<dbReference type="AlphaFoldDB" id="A0A0A8JYQ2"/>
<proteinExistence type="predicted"/>
<dbReference type="STRING" id="1384459.GL4_0090"/>
<protein>
    <submittedName>
        <fullName evidence="1">Uncharacterized protein</fullName>
    </submittedName>
</protein>
<keyword evidence="2" id="KW-1185">Reference proteome</keyword>
<evidence type="ECO:0000313" key="1">
    <source>
        <dbReference type="EMBL" id="BAQ15561.1"/>
    </source>
</evidence>
<dbReference type="KEGG" id="mcg:GL4_0090"/>
<name>A0A0A8JYQ2_9HYPH</name>
<evidence type="ECO:0000313" key="2">
    <source>
        <dbReference type="Proteomes" id="UP000031643"/>
    </source>
</evidence>
<gene>
    <name evidence="1" type="ORF">GL4_0090</name>
</gene>
<dbReference type="EMBL" id="AP014648">
    <property type="protein sequence ID" value="BAQ15561.1"/>
    <property type="molecule type" value="Genomic_DNA"/>
</dbReference>
<reference evidence="1 2" key="1">
    <citation type="submission" date="2014-09" db="EMBL/GenBank/DDBJ databases">
        <title>Genome sequencing of Methyloceanibacter caenitepidi Gela4.</title>
        <authorList>
            <person name="Takeuchi M."/>
            <person name="Susumu S."/>
            <person name="Kamagata Y."/>
            <person name="Oshima K."/>
            <person name="Hattori M."/>
            <person name="Iwasaki W."/>
        </authorList>
    </citation>
    <scope>NUCLEOTIDE SEQUENCE [LARGE SCALE GENOMIC DNA]</scope>
    <source>
        <strain evidence="1 2">Gela4</strain>
    </source>
</reference>
<sequence length="44" mass="4469">MSPSVAVAKSRAPLAISAASGVGQAVLFALRRQEPCDAAQARSE</sequence>
<dbReference type="Proteomes" id="UP000031643">
    <property type="component" value="Chromosome"/>
</dbReference>
<accession>A0A0A8JYQ2</accession>
<organism evidence="1 2">
    <name type="scientific">Methyloceanibacter caenitepidi</name>
    <dbReference type="NCBI Taxonomy" id="1384459"/>
    <lineage>
        <taxon>Bacteria</taxon>
        <taxon>Pseudomonadati</taxon>
        <taxon>Pseudomonadota</taxon>
        <taxon>Alphaproteobacteria</taxon>
        <taxon>Hyphomicrobiales</taxon>
        <taxon>Hyphomicrobiaceae</taxon>
        <taxon>Methyloceanibacter</taxon>
    </lineage>
</organism>
<dbReference type="HOGENOM" id="CLU_3218479_0_0_5"/>